<dbReference type="RefSeq" id="YP_009877070.1">
    <property type="nucleotide sequence ID" value="NC_049384.1"/>
</dbReference>
<organism evidence="2 3">
    <name type="scientific">Enterobacter phage EspM4VN</name>
    <dbReference type="NCBI Taxonomy" id="2137745"/>
    <lineage>
        <taxon>Viruses</taxon>
        <taxon>Duplodnaviria</taxon>
        <taxon>Heunggongvirae</taxon>
        <taxon>Uroviricota</taxon>
        <taxon>Caudoviricetes</taxon>
        <taxon>Pantevenvirales</taxon>
        <taxon>Ackermannviridae</taxon>
        <taxon>Aglimvirinae</taxon>
        <taxon>Agtrevirus</taxon>
        <taxon>Agtrevirus EM4</taxon>
    </lineage>
</organism>
<keyword evidence="3" id="KW-1185">Reference proteome</keyword>
<name>A0A4V0P770_9CAUD</name>
<dbReference type="GeneID" id="55806114"/>
<feature type="domain" description="DUF7425" evidence="1">
    <location>
        <begin position="1"/>
        <end position="95"/>
    </location>
</feature>
<protein>
    <recommendedName>
        <fullName evidence="1">DUF7425 domain-containing protein</fullName>
    </recommendedName>
</protein>
<proteinExistence type="predicted"/>
<evidence type="ECO:0000313" key="3">
    <source>
        <dbReference type="Proteomes" id="UP000248666"/>
    </source>
</evidence>
<dbReference type="InterPro" id="IPR055848">
    <property type="entry name" value="DUF7425"/>
</dbReference>
<evidence type="ECO:0000259" key="1">
    <source>
        <dbReference type="Pfam" id="PF24200"/>
    </source>
</evidence>
<sequence length="149" mass="16500">MGGVWCDVLLVRYSINGTTQVCSAFYPVPFSSGGLTVQRVLDIEAELNKRSWGVRDVQVLGYDLLNEMLVEEDKVETVIGRPEMQVLMNLAGTETTEVETVSAPVIPTQERLNAIAGLFKDGFCDDRMAHEIYAVALGIEDAQMRDNRS</sequence>
<reference evidence="2 3" key="1">
    <citation type="submission" date="2018-02" db="EMBL/GenBank/DDBJ databases">
        <title>Isolation and characterization of bacteriophage of Enterobacter asburiae, a cause of soft rot disease of plants in Vietnam.</title>
        <authorList>
            <person name="Doi K."/>
            <person name="Nagayoshi Y."/>
            <person name="Fujino Y."/>
            <person name="Thanh N.C."/>
        </authorList>
    </citation>
    <scope>NUCLEOTIDE SEQUENCE [LARGE SCALE GENOMIC DNA]</scope>
</reference>
<accession>A0A4V0P770</accession>
<dbReference type="KEGG" id="vg:55806114"/>
<dbReference type="Proteomes" id="UP000248666">
    <property type="component" value="Segment"/>
</dbReference>
<dbReference type="EMBL" id="LC373201">
    <property type="protein sequence ID" value="BBK03807.1"/>
    <property type="molecule type" value="Genomic_DNA"/>
</dbReference>
<evidence type="ECO:0000313" key="2">
    <source>
        <dbReference type="EMBL" id="BBK03807.1"/>
    </source>
</evidence>
<dbReference type="Pfam" id="PF24200">
    <property type="entry name" value="DUF7425"/>
    <property type="match status" value="1"/>
</dbReference>